<feature type="transmembrane region" description="Helical" evidence="1">
    <location>
        <begin position="124"/>
        <end position="145"/>
    </location>
</feature>
<dbReference type="RefSeq" id="WP_092467245.1">
    <property type="nucleotide sequence ID" value="NZ_FNCZ01000002.1"/>
</dbReference>
<protein>
    <submittedName>
        <fullName evidence="2">Uncharacterized protein</fullName>
    </submittedName>
</protein>
<evidence type="ECO:0000313" key="3">
    <source>
        <dbReference type="Proteomes" id="UP000199492"/>
    </source>
</evidence>
<feature type="transmembrane region" description="Helical" evidence="1">
    <location>
        <begin position="165"/>
        <end position="187"/>
    </location>
</feature>
<keyword evidence="1" id="KW-1133">Transmembrane helix</keyword>
<evidence type="ECO:0000313" key="2">
    <source>
        <dbReference type="EMBL" id="SDH35076.1"/>
    </source>
</evidence>
<keyword evidence="3" id="KW-1185">Reference proteome</keyword>
<reference evidence="3" key="1">
    <citation type="submission" date="2016-10" db="EMBL/GenBank/DDBJ databases">
        <authorList>
            <person name="Varghese N."/>
            <person name="Submissions S."/>
        </authorList>
    </citation>
    <scope>NUCLEOTIDE SEQUENCE [LARGE SCALE GENOMIC DNA]</scope>
    <source>
        <strain evidence="3">DSM 15363</strain>
    </source>
</reference>
<dbReference type="AlphaFoldDB" id="A0A1G8BPE1"/>
<name>A0A1G8BPE1_9FLAO</name>
<organism evidence="2 3">
    <name type="scientific">Winogradskyella thalassocola</name>
    <dbReference type="NCBI Taxonomy" id="262004"/>
    <lineage>
        <taxon>Bacteria</taxon>
        <taxon>Pseudomonadati</taxon>
        <taxon>Bacteroidota</taxon>
        <taxon>Flavobacteriia</taxon>
        <taxon>Flavobacteriales</taxon>
        <taxon>Flavobacteriaceae</taxon>
        <taxon>Winogradskyella</taxon>
    </lineage>
</organism>
<sequence length="210" mass="25153">MDELELLKKDWNKSENQYKSFTDCDIYKMSHKKSSSIVKTLFYISVAEFVFWILINVLPYFSSETYKESLDKSYHNPLFVGITIFGFVVIFIFMYLLYNSYKAISTTDSAKKLMESILKTRKIIKYYVIYNLVVIFISVPLTFYFEFNQNIEFHDQVEAFNSKQMLFLYGFTVLLTGVFLLVFWLFYKLIYGILLKRLNRNYNELKKLEV</sequence>
<evidence type="ECO:0000256" key="1">
    <source>
        <dbReference type="SAM" id="Phobius"/>
    </source>
</evidence>
<gene>
    <name evidence="2" type="ORF">SAMN04489796_102381</name>
</gene>
<keyword evidence="1" id="KW-0472">Membrane</keyword>
<accession>A0A1G8BPE1</accession>
<feature type="transmembrane region" description="Helical" evidence="1">
    <location>
        <begin position="78"/>
        <end position="98"/>
    </location>
</feature>
<dbReference type="OrthoDB" id="709028at2"/>
<keyword evidence="1" id="KW-0812">Transmembrane</keyword>
<dbReference type="Proteomes" id="UP000199492">
    <property type="component" value="Unassembled WGS sequence"/>
</dbReference>
<proteinExistence type="predicted"/>
<feature type="transmembrane region" description="Helical" evidence="1">
    <location>
        <begin position="37"/>
        <end position="58"/>
    </location>
</feature>
<dbReference type="EMBL" id="FNCZ01000002">
    <property type="protein sequence ID" value="SDH35076.1"/>
    <property type="molecule type" value="Genomic_DNA"/>
</dbReference>
<dbReference type="STRING" id="262004.SAMN04489796_102381"/>